<feature type="transmembrane region" description="Helical" evidence="1">
    <location>
        <begin position="59"/>
        <end position="78"/>
    </location>
</feature>
<gene>
    <name evidence="2" type="ORF">QP939_16255</name>
</gene>
<feature type="transmembrane region" description="Helical" evidence="1">
    <location>
        <begin position="189"/>
        <end position="208"/>
    </location>
</feature>
<keyword evidence="1" id="KW-0812">Transmembrane</keyword>
<feature type="transmembrane region" description="Helical" evidence="1">
    <location>
        <begin position="242"/>
        <end position="262"/>
    </location>
</feature>
<feature type="transmembrane region" description="Helical" evidence="1">
    <location>
        <begin position="98"/>
        <end position="117"/>
    </location>
</feature>
<feature type="transmembrane region" description="Helical" evidence="1">
    <location>
        <begin position="395"/>
        <end position="413"/>
    </location>
</feature>
<dbReference type="EMBL" id="CP127173">
    <property type="protein sequence ID" value="WIV60052.1"/>
    <property type="molecule type" value="Genomic_DNA"/>
</dbReference>
<keyword evidence="1" id="KW-0472">Membrane</keyword>
<feature type="transmembrane region" description="Helical" evidence="1">
    <location>
        <begin position="274"/>
        <end position="302"/>
    </location>
</feature>
<protein>
    <recommendedName>
        <fullName evidence="4">Glycosyltransferase RgtA/B/C/D-like domain-containing protein</fullName>
    </recommendedName>
</protein>
<feature type="transmembrane region" description="Helical" evidence="1">
    <location>
        <begin position="468"/>
        <end position="489"/>
    </location>
</feature>
<evidence type="ECO:0000256" key="1">
    <source>
        <dbReference type="SAM" id="Phobius"/>
    </source>
</evidence>
<reference evidence="2 3" key="1">
    <citation type="submission" date="2023-06" db="EMBL/GenBank/DDBJ databases">
        <authorList>
            <person name="Oyuntsetseg B."/>
            <person name="Kim S.B."/>
        </authorList>
    </citation>
    <scope>NUCLEOTIDE SEQUENCE [LARGE SCALE GENOMIC DNA]</scope>
    <source>
        <strain evidence="2 3">2-2</strain>
    </source>
</reference>
<keyword evidence="1" id="KW-1133">Transmembrane helix</keyword>
<keyword evidence="3" id="KW-1185">Reference proteome</keyword>
<accession>A0ABY8XWF6</accession>
<name>A0ABY8XWF6_9PSEU</name>
<dbReference type="RefSeq" id="WP_285457614.1">
    <property type="nucleotide sequence ID" value="NZ_CP127173.1"/>
</dbReference>
<feature type="transmembrane region" description="Helical" evidence="1">
    <location>
        <begin position="371"/>
        <end position="388"/>
    </location>
</feature>
<feature type="transmembrane region" description="Helical" evidence="1">
    <location>
        <begin position="314"/>
        <end position="335"/>
    </location>
</feature>
<feature type="transmembrane region" description="Helical" evidence="1">
    <location>
        <begin position="214"/>
        <end position="235"/>
    </location>
</feature>
<evidence type="ECO:0000313" key="3">
    <source>
        <dbReference type="Proteomes" id="UP001227101"/>
    </source>
</evidence>
<evidence type="ECO:0008006" key="4">
    <source>
        <dbReference type="Google" id="ProtNLM"/>
    </source>
</evidence>
<dbReference type="Pfam" id="PF20176">
    <property type="entry name" value="DUF6541"/>
    <property type="match status" value="1"/>
</dbReference>
<feature type="transmembrane region" description="Helical" evidence="1">
    <location>
        <begin position="433"/>
        <end position="456"/>
    </location>
</feature>
<proteinExistence type="predicted"/>
<organism evidence="2 3">
    <name type="scientific">Amycolatopsis nalaikhensis</name>
    <dbReference type="NCBI Taxonomy" id="715472"/>
    <lineage>
        <taxon>Bacteria</taxon>
        <taxon>Bacillati</taxon>
        <taxon>Actinomycetota</taxon>
        <taxon>Actinomycetes</taxon>
        <taxon>Pseudonocardiales</taxon>
        <taxon>Pseudonocardiaceae</taxon>
        <taxon>Amycolatopsis</taxon>
    </lineage>
</organism>
<feature type="transmembrane region" description="Helical" evidence="1">
    <location>
        <begin position="28"/>
        <end position="52"/>
    </location>
</feature>
<dbReference type="Proteomes" id="UP001227101">
    <property type="component" value="Chromosome"/>
</dbReference>
<evidence type="ECO:0000313" key="2">
    <source>
        <dbReference type="EMBL" id="WIV60052.1"/>
    </source>
</evidence>
<sequence>MGFSLVLLAFWVPGAVFGVAAGLRGWTLAAAAPLLTFGVVALGIPVLGGLGIRWDVASVAGWTVALAAVAFGLGRVVRRFRRDASAAEPTAKTPLGEHLLIGAGVLAGMAVGAAATLRGIRTPGNINQDFDAPFHANLVRWIAEHGDARPATVGTIANLPDEHHYFYPDTYHALLALLVGHGGLDVVEIVNLASLAVVLAFPLGVAVLCRAWGMPAIGTAAAAVAAACFTAFPYDLMWHGPVWPYGAGVALLPALLALGRLLLVPRGITAPVTIALGVAGLAGLHTSVVFVALIYFGLLLAALAFRLEVIDWRAAWPSIAATAVLGVLLGLPQVLPSLYNAGGVTSAQWPTAETVTGAIGQTVTFSPMTGFPQWWIGVPALIGVVLLVRHRRMVWVVAAYVVFGGLYAATVSLDTPLVNLLSGPFYNDYYRIAALLPMIGAVGFGQFAFSASTWTAARLRKWRPQLRVAPLVVLAVLALVVGVASRGGYLGRNTKSVNIGYRGFPAVSDAERAALDWLGQHTAPGERVMNDRADGSVWMYALEGLRPVEWTFYGAEPGTQASYLSLFLNGVERYPKVRETLTALGVRYVFVGSGTATPNLRNSLGLAGLAHTPGFRQVFRNADAAVYLIEGGAPSGSAAGHGG</sequence>
<dbReference type="InterPro" id="IPR046671">
    <property type="entry name" value="DUF6541"/>
</dbReference>